<dbReference type="Pfam" id="PF01171">
    <property type="entry name" value="ATP_bind_3"/>
    <property type="match status" value="1"/>
</dbReference>
<sequence length="435" mass="48640">MDAPLTPAEFSDLMRSMFPACPAAGEGIAVAVSGGADSLALTLLLGEWCRSHEIALTALTVDHGLRPQAADEARQVGLWLKKYNIPHVILTWQGDKPQSNIQDQARMARYELMGGWCQQNKIPRLFLAHHQGDQAETFLIRLFRGSGIDGLSAMKPQSAFPVFLPGCEDVTLCRPLLNQSRESLEAALRQMDQPWIEDPSNRNESYTRIKVRNLLRDSDIEGLNHNRMARTAARMGRVQSLLQSLTDDLIQRAVTILPYGYAVVKLSPLMAAHEEITLRCLAQLIRRIGGGKYAPRLRRLEALYDRLRHVDFPGQTLGGCLVSPHRGDMDDMAILISREPSAIDDVIDLPGRGTVLWDGRFVIDCTEWGAGQIKKLEIDEWRAACQDYPGLESLKLQKIIRDSLPCMRISNNQVILPDFMAGFEESGFKAAFRLK</sequence>
<evidence type="ECO:0000313" key="8">
    <source>
        <dbReference type="EMBL" id="VAV90128.1"/>
    </source>
</evidence>
<dbReference type="InterPro" id="IPR012795">
    <property type="entry name" value="tRNA_Ile_lys_synt_N"/>
</dbReference>
<dbReference type="GO" id="GO:0032267">
    <property type="term" value="F:tRNA(Ile)-lysidine synthase activity"/>
    <property type="evidence" value="ECO:0007669"/>
    <property type="project" value="UniProtKB-EC"/>
</dbReference>
<dbReference type="NCBIfam" id="TIGR02432">
    <property type="entry name" value="lysidine_TilS_N"/>
    <property type="match status" value="1"/>
</dbReference>
<dbReference type="GO" id="GO:0005524">
    <property type="term" value="F:ATP binding"/>
    <property type="evidence" value="ECO:0007669"/>
    <property type="project" value="UniProtKB-KW"/>
</dbReference>
<keyword evidence="3" id="KW-0819">tRNA processing</keyword>
<dbReference type="HAMAP" id="MF_01161">
    <property type="entry name" value="tRNA_Ile_lys_synt"/>
    <property type="match status" value="1"/>
</dbReference>
<proteinExistence type="inferred from homology"/>
<keyword evidence="5" id="KW-0067">ATP-binding</keyword>
<dbReference type="EC" id="6.3.4.19" evidence="1"/>
<dbReference type="AlphaFoldDB" id="A0A3B0RPF3"/>
<evidence type="ECO:0000256" key="2">
    <source>
        <dbReference type="ARBA" id="ARBA00022598"/>
    </source>
</evidence>
<dbReference type="Gene3D" id="3.40.50.620">
    <property type="entry name" value="HUPs"/>
    <property type="match status" value="1"/>
</dbReference>
<dbReference type="SUPFAM" id="SSF52402">
    <property type="entry name" value="Adenine nucleotide alpha hydrolases-like"/>
    <property type="match status" value="1"/>
</dbReference>
<dbReference type="EMBL" id="UOEJ01000005">
    <property type="protein sequence ID" value="VAV90128.1"/>
    <property type="molecule type" value="Genomic_DNA"/>
</dbReference>
<dbReference type="PANTHER" id="PTHR43033">
    <property type="entry name" value="TRNA(ILE)-LYSIDINE SYNTHASE-RELATED"/>
    <property type="match status" value="1"/>
</dbReference>
<dbReference type="InterPro" id="IPR011063">
    <property type="entry name" value="TilS/TtcA_N"/>
</dbReference>
<dbReference type="InterPro" id="IPR012094">
    <property type="entry name" value="tRNA_Ile_lys_synt"/>
</dbReference>
<comment type="catalytic activity">
    <reaction evidence="6">
        <text>cytidine(34) in tRNA(Ile2) + L-lysine + ATP = lysidine(34) in tRNA(Ile2) + AMP + diphosphate + H(+)</text>
        <dbReference type="Rhea" id="RHEA:43744"/>
        <dbReference type="Rhea" id="RHEA-COMP:10625"/>
        <dbReference type="Rhea" id="RHEA-COMP:10670"/>
        <dbReference type="ChEBI" id="CHEBI:15378"/>
        <dbReference type="ChEBI" id="CHEBI:30616"/>
        <dbReference type="ChEBI" id="CHEBI:32551"/>
        <dbReference type="ChEBI" id="CHEBI:33019"/>
        <dbReference type="ChEBI" id="CHEBI:82748"/>
        <dbReference type="ChEBI" id="CHEBI:83665"/>
        <dbReference type="ChEBI" id="CHEBI:456215"/>
        <dbReference type="EC" id="6.3.4.19"/>
    </reaction>
</comment>
<evidence type="ECO:0000256" key="1">
    <source>
        <dbReference type="ARBA" id="ARBA00013267"/>
    </source>
</evidence>
<gene>
    <name evidence="8" type="ORF">MNBD_ALPHA01-2333</name>
</gene>
<evidence type="ECO:0000256" key="6">
    <source>
        <dbReference type="ARBA" id="ARBA00048539"/>
    </source>
</evidence>
<name>A0A3B0RPF3_9ZZZZ</name>
<organism evidence="8">
    <name type="scientific">hydrothermal vent metagenome</name>
    <dbReference type="NCBI Taxonomy" id="652676"/>
    <lineage>
        <taxon>unclassified sequences</taxon>
        <taxon>metagenomes</taxon>
        <taxon>ecological metagenomes</taxon>
    </lineage>
</organism>
<dbReference type="GO" id="GO:0008033">
    <property type="term" value="P:tRNA processing"/>
    <property type="evidence" value="ECO:0007669"/>
    <property type="project" value="UniProtKB-KW"/>
</dbReference>
<feature type="domain" description="tRNA(Ile)-lysidine/2-thiocytidine synthase N-terminal" evidence="7">
    <location>
        <begin position="28"/>
        <end position="213"/>
    </location>
</feature>
<evidence type="ECO:0000256" key="4">
    <source>
        <dbReference type="ARBA" id="ARBA00022741"/>
    </source>
</evidence>
<dbReference type="InterPro" id="IPR014729">
    <property type="entry name" value="Rossmann-like_a/b/a_fold"/>
</dbReference>
<accession>A0A3B0RPF3</accession>
<evidence type="ECO:0000259" key="7">
    <source>
        <dbReference type="Pfam" id="PF01171"/>
    </source>
</evidence>
<reference evidence="8" key="1">
    <citation type="submission" date="2018-06" db="EMBL/GenBank/DDBJ databases">
        <authorList>
            <person name="Zhirakovskaya E."/>
        </authorList>
    </citation>
    <scope>NUCLEOTIDE SEQUENCE</scope>
</reference>
<dbReference type="PANTHER" id="PTHR43033:SF1">
    <property type="entry name" value="TRNA(ILE)-LYSIDINE SYNTHASE-RELATED"/>
    <property type="match status" value="1"/>
</dbReference>
<evidence type="ECO:0000256" key="5">
    <source>
        <dbReference type="ARBA" id="ARBA00022840"/>
    </source>
</evidence>
<dbReference type="CDD" id="cd01992">
    <property type="entry name" value="TilS_N"/>
    <property type="match status" value="1"/>
</dbReference>
<keyword evidence="4" id="KW-0547">Nucleotide-binding</keyword>
<evidence type="ECO:0000256" key="3">
    <source>
        <dbReference type="ARBA" id="ARBA00022694"/>
    </source>
</evidence>
<protein>
    <recommendedName>
        <fullName evidence="1">tRNA(Ile)-lysidine synthetase</fullName>
        <ecNumber evidence="1">6.3.4.19</ecNumber>
    </recommendedName>
</protein>
<keyword evidence="2 8" id="KW-0436">Ligase</keyword>